<comment type="caution">
    <text evidence="9">The sequence shown here is derived from an EMBL/GenBank/DDBJ whole genome shotgun (WGS) entry which is preliminary data.</text>
</comment>
<dbReference type="Gene3D" id="1.10.287.70">
    <property type="match status" value="1"/>
</dbReference>
<evidence type="ECO:0000313" key="10">
    <source>
        <dbReference type="Proteomes" id="UP001233999"/>
    </source>
</evidence>
<dbReference type="PANTHER" id="PTHR42643">
    <property type="entry name" value="IONOTROPIC RECEPTOR 20A-RELATED"/>
    <property type="match status" value="1"/>
</dbReference>
<evidence type="ECO:0000256" key="4">
    <source>
        <dbReference type="ARBA" id="ARBA00022989"/>
    </source>
</evidence>
<feature type="transmembrane region" description="Helical" evidence="8">
    <location>
        <begin position="149"/>
        <end position="168"/>
    </location>
</feature>
<evidence type="ECO:0000256" key="6">
    <source>
        <dbReference type="ARBA" id="ARBA00023170"/>
    </source>
</evidence>
<keyword evidence="2" id="KW-1003">Cell membrane</keyword>
<gene>
    <name evidence="9" type="ORF">L9F63_019840</name>
</gene>
<organism evidence="9 10">
    <name type="scientific">Diploptera punctata</name>
    <name type="common">Pacific beetle cockroach</name>
    <dbReference type="NCBI Taxonomy" id="6984"/>
    <lineage>
        <taxon>Eukaryota</taxon>
        <taxon>Metazoa</taxon>
        <taxon>Ecdysozoa</taxon>
        <taxon>Arthropoda</taxon>
        <taxon>Hexapoda</taxon>
        <taxon>Insecta</taxon>
        <taxon>Pterygota</taxon>
        <taxon>Neoptera</taxon>
        <taxon>Polyneoptera</taxon>
        <taxon>Dictyoptera</taxon>
        <taxon>Blattodea</taxon>
        <taxon>Blaberoidea</taxon>
        <taxon>Blaberidae</taxon>
        <taxon>Diplopterinae</taxon>
        <taxon>Diploptera</taxon>
    </lineage>
</organism>
<dbReference type="AlphaFoldDB" id="A0AAD8EE39"/>
<evidence type="ECO:0000256" key="5">
    <source>
        <dbReference type="ARBA" id="ARBA00023136"/>
    </source>
</evidence>
<reference evidence="9" key="1">
    <citation type="journal article" date="2023" name="IScience">
        <title>Live-bearing cockroach genome reveals convergent evolutionary mechanisms linked to viviparity in insects and beyond.</title>
        <authorList>
            <person name="Fouks B."/>
            <person name="Harrison M.C."/>
            <person name="Mikhailova A.A."/>
            <person name="Marchal E."/>
            <person name="English S."/>
            <person name="Carruthers M."/>
            <person name="Jennings E.C."/>
            <person name="Chiamaka E.L."/>
            <person name="Frigard R.A."/>
            <person name="Pippel M."/>
            <person name="Attardo G.M."/>
            <person name="Benoit J.B."/>
            <person name="Bornberg-Bauer E."/>
            <person name="Tobe S.S."/>
        </authorList>
    </citation>
    <scope>NUCLEOTIDE SEQUENCE</scope>
    <source>
        <strain evidence="9">Stay&amp;Tobe</strain>
    </source>
</reference>
<keyword evidence="3 8" id="KW-0812">Transmembrane</keyword>
<dbReference type="Proteomes" id="UP001233999">
    <property type="component" value="Unassembled WGS sequence"/>
</dbReference>
<evidence type="ECO:0008006" key="11">
    <source>
        <dbReference type="Google" id="ProtNLM"/>
    </source>
</evidence>
<accession>A0AAD8EE39</accession>
<dbReference type="EMBL" id="JASPKZ010007150">
    <property type="protein sequence ID" value="KAJ9586514.1"/>
    <property type="molecule type" value="Genomic_DNA"/>
</dbReference>
<evidence type="ECO:0000256" key="8">
    <source>
        <dbReference type="SAM" id="Phobius"/>
    </source>
</evidence>
<name>A0AAD8EE39_DIPPU</name>
<keyword evidence="6" id="KW-0675">Receptor</keyword>
<dbReference type="GO" id="GO:0005886">
    <property type="term" value="C:plasma membrane"/>
    <property type="evidence" value="ECO:0007669"/>
    <property type="project" value="UniProtKB-SubCell"/>
</dbReference>
<dbReference type="PANTHER" id="PTHR42643:SF24">
    <property type="entry name" value="IONOTROPIC RECEPTOR 60A"/>
    <property type="match status" value="1"/>
</dbReference>
<reference evidence="9" key="2">
    <citation type="submission" date="2023-05" db="EMBL/GenBank/DDBJ databases">
        <authorList>
            <person name="Fouks B."/>
        </authorList>
    </citation>
    <scope>NUCLEOTIDE SEQUENCE</scope>
    <source>
        <strain evidence="9">Stay&amp;Tobe</strain>
        <tissue evidence="9">Testes</tissue>
    </source>
</reference>
<sequence length="377" mass="44034">MTPEYIDPRNGTLIWGDFFENGGSYGILGDAKENRANISFAGLAKNTDQYEYYLESTVSYQESGFYWFVRCPRDSAQWKGLGKMFTPLNWATLWLVYISSAFLLWILSKRARMYELVEWKNFEKFLNCCQVVLVILLNSSTVRAPRTNLIRVFFLLMMFYGFSFNIIFQTIFTQRLIDPGKEKQVSNLEELVKSDLKITLLQGHEGIFRHPDNLEKEVISKYSSCIDGVEPCAARVANFGDTATVMDNKMFMEMEHKFMDERHESLLCRLSEMIMPYRISMYVTKGLPLLDTIDDIILHAVEAGLLEHWWGIEVAAMRRNAEFHSYRDLISYQVFTLNHLYVAFLLVIIGYLLSIIAFIYEIYYFKHVKRRLRDSSG</sequence>
<evidence type="ECO:0000256" key="2">
    <source>
        <dbReference type="ARBA" id="ARBA00022475"/>
    </source>
</evidence>
<keyword evidence="7" id="KW-0325">Glycoprotein</keyword>
<proteinExistence type="predicted"/>
<protein>
    <recommendedName>
        <fullName evidence="11">Ionotropic glutamate receptor C-terminal domain-containing protein</fullName>
    </recommendedName>
</protein>
<keyword evidence="5 8" id="KW-0472">Membrane</keyword>
<evidence type="ECO:0000256" key="3">
    <source>
        <dbReference type="ARBA" id="ARBA00022692"/>
    </source>
</evidence>
<comment type="subcellular location">
    <subcellularLocation>
        <location evidence="1">Cell membrane</location>
        <topology evidence="1">Multi-pass membrane protein</topology>
    </subcellularLocation>
</comment>
<evidence type="ECO:0000313" key="9">
    <source>
        <dbReference type="EMBL" id="KAJ9586514.1"/>
    </source>
</evidence>
<dbReference type="InterPro" id="IPR052192">
    <property type="entry name" value="Insect_Ionotropic_Sensory_Rcpt"/>
</dbReference>
<dbReference type="SUPFAM" id="SSF53850">
    <property type="entry name" value="Periplasmic binding protein-like II"/>
    <property type="match status" value="1"/>
</dbReference>
<evidence type="ECO:0000256" key="7">
    <source>
        <dbReference type="ARBA" id="ARBA00023180"/>
    </source>
</evidence>
<keyword evidence="4 8" id="KW-1133">Transmembrane helix</keyword>
<evidence type="ECO:0000256" key="1">
    <source>
        <dbReference type="ARBA" id="ARBA00004651"/>
    </source>
</evidence>
<keyword evidence="10" id="KW-1185">Reference proteome</keyword>
<feature type="transmembrane region" description="Helical" evidence="8">
    <location>
        <begin position="88"/>
        <end position="107"/>
    </location>
</feature>
<feature type="transmembrane region" description="Helical" evidence="8">
    <location>
        <begin position="340"/>
        <end position="363"/>
    </location>
</feature>